<dbReference type="EMBL" id="HBHK01011661">
    <property type="protein sequence ID" value="CAD9681542.1"/>
    <property type="molecule type" value="Transcribed_RNA"/>
</dbReference>
<evidence type="ECO:0000313" key="1">
    <source>
        <dbReference type="EMBL" id="CAD9681542.1"/>
    </source>
</evidence>
<accession>A0A7S2RWE2</accession>
<protein>
    <submittedName>
        <fullName evidence="1">Uncharacterized protein</fullName>
    </submittedName>
</protein>
<organism evidence="1">
    <name type="scientific">Mucochytrium quahogii</name>
    <dbReference type="NCBI Taxonomy" id="96639"/>
    <lineage>
        <taxon>Eukaryota</taxon>
        <taxon>Sar</taxon>
        <taxon>Stramenopiles</taxon>
        <taxon>Bigyra</taxon>
        <taxon>Labyrinthulomycetes</taxon>
        <taxon>Thraustochytrida</taxon>
        <taxon>Thraustochytriidae</taxon>
        <taxon>Mucochytrium</taxon>
    </lineage>
</organism>
<proteinExistence type="predicted"/>
<gene>
    <name evidence="1" type="ORF">QSP1433_LOCUS7333</name>
</gene>
<name>A0A7S2RWE2_9STRA</name>
<dbReference type="AlphaFoldDB" id="A0A7S2RWE2"/>
<reference evidence="1" key="1">
    <citation type="submission" date="2021-01" db="EMBL/GenBank/DDBJ databases">
        <authorList>
            <person name="Corre E."/>
            <person name="Pelletier E."/>
            <person name="Niang G."/>
            <person name="Scheremetjew M."/>
            <person name="Finn R."/>
            <person name="Kale V."/>
            <person name="Holt S."/>
            <person name="Cochrane G."/>
            <person name="Meng A."/>
            <person name="Brown T."/>
            <person name="Cohen L."/>
        </authorList>
    </citation>
    <scope>NUCLEOTIDE SEQUENCE</scope>
    <source>
        <strain evidence="1">NY070348D</strain>
    </source>
</reference>
<dbReference type="SUPFAM" id="SSF51905">
    <property type="entry name" value="FAD/NAD(P)-binding domain"/>
    <property type="match status" value="2"/>
</dbReference>
<sequence>METPLTKTFIVGGGGPNGLYLALELLRHNADCRVIVAEKRAVQVRRQVLAIGFNTAVNLPEKVKEALWDKGHRETLFAVQDKTNRGIFPKFTHIKYAPFMCIAHFQEVLLKYLESNYPGRFGYIHHDMSMCARGTIATADCIKLLEVARPVLPDLFCGSLGEVAFFSATGGGSPSRKLWDAAQSGSPYEFQHHGIIVNFQSPTGAETYMRNGEPVVMGLVGKTGILPACANNPGHFDVQLYTTAAPGSYLTEHDAGWSKLSESLRQRMKYRGGQPSLTLANGADLLENDADKAWFKAYASAIVKACRDWNIALPDLSKVTVNYAERGEYYFDKAALHLQGETEKYPAFYVGDASGGTDWSGYGVSLSRGLESSTFLASLIHRVGLDHAVGEYNTFWEDVIIKEFNLPSGEQGKYVVPHYKYRIKGRSYRDKGGKIVTYTEDKFFEWVKEKKCIDIGC</sequence>
<dbReference type="InterPro" id="IPR036188">
    <property type="entry name" value="FAD/NAD-bd_sf"/>
</dbReference>